<dbReference type="Proteomes" id="UP000640052">
    <property type="component" value="Unassembled WGS sequence"/>
</dbReference>
<dbReference type="RefSeq" id="WP_204042075.1">
    <property type="nucleotide sequence ID" value="NZ_BOOA01000027.1"/>
</dbReference>
<evidence type="ECO:0000313" key="2">
    <source>
        <dbReference type="Proteomes" id="UP000640052"/>
    </source>
</evidence>
<evidence type="ECO:0000313" key="1">
    <source>
        <dbReference type="EMBL" id="GIH25346.1"/>
    </source>
</evidence>
<dbReference type="EMBL" id="BOOA01000027">
    <property type="protein sequence ID" value="GIH25346.1"/>
    <property type="molecule type" value="Genomic_DNA"/>
</dbReference>
<organism evidence="1 2">
    <name type="scientific">Acrocarpospora phusangensis</name>
    <dbReference type="NCBI Taxonomy" id="1070424"/>
    <lineage>
        <taxon>Bacteria</taxon>
        <taxon>Bacillati</taxon>
        <taxon>Actinomycetota</taxon>
        <taxon>Actinomycetes</taxon>
        <taxon>Streptosporangiales</taxon>
        <taxon>Streptosporangiaceae</taxon>
        <taxon>Acrocarpospora</taxon>
    </lineage>
</organism>
<proteinExistence type="predicted"/>
<keyword evidence="2" id="KW-1185">Reference proteome</keyword>
<accession>A0A919QAP2</accession>
<name>A0A919QAP2_9ACTN</name>
<dbReference type="SUPFAM" id="SSF50974">
    <property type="entry name" value="Nitrous oxide reductase, N-terminal domain"/>
    <property type="match status" value="1"/>
</dbReference>
<protein>
    <submittedName>
        <fullName evidence="1">Uncharacterized protein</fullName>
    </submittedName>
</protein>
<dbReference type="InterPro" id="IPR011045">
    <property type="entry name" value="N2O_reductase_N"/>
</dbReference>
<reference evidence="1" key="1">
    <citation type="submission" date="2021-01" db="EMBL/GenBank/DDBJ databases">
        <title>Whole genome shotgun sequence of Acrocarpospora phusangensis NBRC 108782.</title>
        <authorList>
            <person name="Komaki H."/>
            <person name="Tamura T."/>
        </authorList>
    </citation>
    <scope>NUCLEOTIDE SEQUENCE</scope>
    <source>
        <strain evidence="1">NBRC 108782</strain>
    </source>
</reference>
<comment type="caution">
    <text evidence="1">The sequence shown here is derived from an EMBL/GenBank/DDBJ whole genome shotgun (WGS) entry which is preliminary data.</text>
</comment>
<dbReference type="AlphaFoldDB" id="A0A919QAP2"/>
<sequence>MNQQVTAALKNADGTSNIYITRDPTVNALTLTLTNGLGAPIVFPPGTPVADGSLPAGQSAIYVYLNGYIDNADIAAFEVSAPGWKAATFADANDFQYLVIAPVSQVSVPQGGALSFRLGNVLVSGQPISGNADIDLAGAQGVTDDQADVPLFLNIANPPQPGLKTLPLKIDFNQPSVYAGVPQQLTLHLVNPGDAVLVPGGTGAWQGHTPTFQLTFVYGDGPGALTTVPDAAQIAMSIGDAYGNVWQPPQRHVQGQGPYWIMQPDPDGGGTVLGSGGQGIIEFALTGIEATLPGGLDEALTLAYVSWHSVPGYNDGSTTVIITKKPGPEVLSFSATPPVVPYGQATVQTVLTWATDHTTGARFDAPGIASGQNFAPSGSGPITGGIRVGLGTRLTLIAYKDISGGEGDSGRKGRSRGGRGRKRASEELIASAVLDIGGVTRGDVATGLPSLGGIVVPKGAGKAFLFQINIGMRITQPLTRGAVLDLATLKVTGGFDVGPIIPPSRSGGTLINAAAAGPDGKTIHLIASSGNGDVSRLSPDYSILPLDVGTARLGKPVGLDSLAPSGQPSIPYMLVTGDGKTVFIGNSDMSTRRLCVAALDPATYAVRNSWVAPADPALGMEGVAAVSPDGGKLLLAGFGGLAVVDVANGFVTKDTLYVSQRLRVMVANQVVTADFTRAYCFCVDSVKSPAHGSLLTVDIDPVTGALALVSDTPLGLTRTDGPILLSADEDTLYLNSQAGTLTAMDTATLQAIPYGCGDFTPLLVANGSAPGILLATGANGVSTDTISVITIH</sequence>
<gene>
    <name evidence="1" type="ORF">Aph01nite_36560</name>
</gene>